<dbReference type="RefSeq" id="WP_155316005.1">
    <property type="nucleotide sequence ID" value="NZ_AP021874.1"/>
</dbReference>
<evidence type="ECO:0000313" key="3">
    <source>
        <dbReference type="EMBL" id="BBO67781.1"/>
    </source>
</evidence>
<dbReference type="PANTHER" id="PTHR43717:SF1">
    <property type="entry name" value="ANAEROBIC NITRIC OXIDE REDUCTASE FLAVORUBREDOXIN"/>
    <property type="match status" value="1"/>
</dbReference>
<dbReference type="GO" id="GO:0016787">
    <property type="term" value="F:hydrolase activity"/>
    <property type="evidence" value="ECO:0007669"/>
    <property type="project" value="UniProtKB-KW"/>
</dbReference>
<dbReference type="OrthoDB" id="9800607at2"/>
<protein>
    <submittedName>
        <fullName evidence="3">MBL fold hydrolase</fullName>
    </submittedName>
</protein>
<evidence type="ECO:0000313" key="4">
    <source>
        <dbReference type="Proteomes" id="UP000427906"/>
    </source>
</evidence>
<comment type="similarity">
    <text evidence="1">In the N-terminal section; belongs to the zinc metallo-hydrolase group 3 family.</text>
</comment>
<keyword evidence="3" id="KW-0378">Hydrolase</keyword>
<dbReference type="CDD" id="cd07709">
    <property type="entry name" value="flavodiiron_proteins_MBL-fold"/>
    <property type="match status" value="1"/>
</dbReference>
<dbReference type="GO" id="GO:0016491">
    <property type="term" value="F:oxidoreductase activity"/>
    <property type="evidence" value="ECO:0007669"/>
    <property type="project" value="InterPro"/>
</dbReference>
<dbReference type="Pfam" id="PF19583">
    <property type="entry name" value="ODP"/>
    <property type="match status" value="1"/>
</dbReference>
<feature type="domain" description="Flavodoxin-like" evidence="2">
    <location>
        <begin position="246"/>
        <end position="392"/>
    </location>
</feature>
<organism evidence="3 4">
    <name type="scientific">Desulfosarcina alkanivorans</name>
    <dbReference type="NCBI Taxonomy" id="571177"/>
    <lineage>
        <taxon>Bacteria</taxon>
        <taxon>Pseudomonadati</taxon>
        <taxon>Thermodesulfobacteriota</taxon>
        <taxon>Desulfobacteria</taxon>
        <taxon>Desulfobacterales</taxon>
        <taxon>Desulfosarcinaceae</taxon>
        <taxon>Desulfosarcina</taxon>
    </lineage>
</organism>
<dbReference type="AlphaFoldDB" id="A0A5K7YLR7"/>
<dbReference type="Gene3D" id="3.60.15.10">
    <property type="entry name" value="Ribonuclease Z/Hydroxyacylglutathione hydrolase-like"/>
    <property type="match status" value="1"/>
</dbReference>
<dbReference type="Proteomes" id="UP000427906">
    <property type="component" value="Chromosome"/>
</dbReference>
<dbReference type="InterPro" id="IPR008254">
    <property type="entry name" value="Flavodoxin/NO_synth"/>
</dbReference>
<dbReference type="EMBL" id="AP021874">
    <property type="protein sequence ID" value="BBO67781.1"/>
    <property type="molecule type" value="Genomic_DNA"/>
</dbReference>
<keyword evidence="4" id="KW-1185">Reference proteome</keyword>
<dbReference type="InterPro" id="IPR016440">
    <property type="entry name" value="Rubredoxin-O_OxRdtase"/>
</dbReference>
<gene>
    <name evidence="3" type="ORF">DSCA_17110</name>
</gene>
<accession>A0A5K7YLR7</accession>
<dbReference type="GO" id="GO:0046872">
    <property type="term" value="F:metal ion binding"/>
    <property type="evidence" value="ECO:0007669"/>
    <property type="project" value="InterPro"/>
</dbReference>
<dbReference type="GO" id="GO:0010181">
    <property type="term" value="F:FMN binding"/>
    <property type="evidence" value="ECO:0007669"/>
    <property type="project" value="InterPro"/>
</dbReference>
<dbReference type="KEGG" id="dalk:DSCA_17110"/>
<dbReference type="SUPFAM" id="SSF52218">
    <property type="entry name" value="Flavoproteins"/>
    <property type="match status" value="1"/>
</dbReference>
<dbReference type="SUPFAM" id="SSF56281">
    <property type="entry name" value="Metallo-hydrolase/oxidoreductase"/>
    <property type="match status" value="1"/>
</dbReference>
<dbReference type="SMART" id="SM00849">
    <property type="entry name" value="Lactamase_B"/>
    <property type="match status" value="1"/>
</dbReference>
<dbReference type="InterPro" id="IPR001279">
    <property type="entry name" value="Metallo-B-lactamas"/>
</dbReference>
<dbReference type="PANTHER" id="PTHR43717">
    <property type="entry name" value="ANAEROBIC NITRIC OXIDE REDUCTASE FLAVORUBREDOXIN"/>
    <property type="match status" value="1"/>
</dbReference>
<reference evidence="3 4" key="1">
    <citation type="submission" date="2019-11" db="EMBL/GenBank/DDBJ databases">
        <title>Comparative genomics of hydrocarbon-degrading Desulfosarcina strains.</title>
        <authorList>
            <person name="Watanabe M."/>
            <person name="Kojima H."/>
            <person name="Fukui M."/>
        </authorList>
    </citation>
    <scope>NUCLEOTIDE SEQUENCE [LARGE SCALE GENOMIC DNA]</scope>
    <source>
        <strain evidence="3 4">PL12</strain>
    </source>
</reference>
<dbReference type="InterPro" id="IPR029039">
    <property type="entry name" value="Flavoprotein-like_sf"/>
</dbReference>
<dbReference type="PROSITE" id="PS50902">
    <property type="entry name" value="FLAVODOXIN_LIKE"/>
    <property type="match status" value="1"/>
</dbReference>
<dbReference type="GO" id="GO:0009055">
    <property type="term" value="F:electron transfer activity"/>
    <property type="evidence" value="ECO:0007669"/>
    <property type="project" value="InterPro"/>
</dbReference>
<sequence>MKTRKIKDHIYWMGSVDWDSRLFDSLIPLPDGTSYNAYLIEGSQKTVLLDTVDPPMAGEFMAQLEGVPRIDYIVSHHAEQDHSGTLLQVLEKYPGARLITTPKARGMLIDLLNIPEEAFISVKDGETLSLGDKTLTFIHTPWVHWPETMVTYLEEDKILFSCDFFGSHIASADLFVTDEGRVFEAAKRYFAEIMMPFRSVIKKNLEKLAACEIEMIAPGHGQLYPRPAFIVDAYRDWTLGAPRNTVVLPHVSMHASTQRMVDHLIGALVDKGVRVEPFNLAVTDIGKLAMALVDAATIVVGTPTVLAGPHPYAAYAAFLANALRPNTKFLSVIGSYGWGGKTVEALAGMIPNLKVDVIDPVLCKGVPSEEAFNALDALAAAIARKHKENGFT</sequence>
<dbReference type="InterPro" id="IPR036866">
    <property type="entry name" value="RibonucZ/Hydroxyglut_hydro"/>
</dbReference>
<evidence type="ECO:0000256" key="1">
    <source>
        <dbReference type="ARBA" id="ARBA00007121"/>
    </source>
</evidence>
<evidence type="ECO:0000259" key="2">
    <source>
        <dbReference type="PROSITE" id="PS50902"/>
    </source>
</evidence>
<dbReference type="PIRSF" id="PIRSF005243">
    <property type="entry name" value="ROO"/>
    <property type="match status" value="1"/>
</dbReference>
<name>A0A5K7YLR7_9BACT</name>
<proteinExistence type="inferred from homology"/>
<dbReference type="Gene3D" id="3.40.50.360">
    <property type="match status" value="1"/>
</dbReference>
<dbReference type="InterPro" id="IPR045761">
    <property type="entry name" value="ODP_dom"/>
</dbReference>